<dbReference type="InterPro" id="IPR057336">
    <property type="entry name" value="GerAC_N"/>
</dbReference>
<dbReference type="PANTHER" id="PTHR35789">
    <property type="entry name" value="SPORE GERMINATION PROTEIN B3"/>
    <property type="match status" value="1"/>
</dbReference>
<dbReference type="Pfam" id="PF05504">
    <property type="entry name" value="Spore_GerAC"/>
    <property type="match status" value="1"/>
</dbReference>
<evidence type="ECO:0000256" key="5">
    <source>
        <dbReference type="ARBA" id="ARBA00023136"/>
    </source>
</evidence>
<dbReference type="GO" id="GO:0016020">
    <property type="term" value="C:membrane"/>
    <property type="evidence" value="ECO:0007669"/>
    <property type="project" value="UniProtKB-SubCell"/>
</dbReference>
<dbReference type="NCBIfam" id="TIGR02887">
    <property type="entry name" value="spore_ger_x_C"/>
    <property type="match status" value="1"/>
</dbReference>
<dbReference type="PROSITE" id="PS51257">
    <property type="entry name" value="PROKAR_LIPOPROTEIN"/>
    <property type="match status" value="1"/>
</dbReference>
<evidence type="ECO:0000313" key="11">
    <source>
        <dbReference type="Proteomes" id="UP000557217"/>
    </source>
</evidence>
<comment type="caution">
    <text evidence="10">The sequence shown here is derived from an EMBL/GenBank/DDBJ whole genome shotgun (WGS) entry which is preliminary data.</text>
</comment>
<evidence type="ECO:0000313" key="10">
    <source>
        <dbReference type="EMBL" id="MBB5149965.1"/>
    </source>
</evidence>
<evidence type="ECO:0000256" key="2">
    <source>
        <dbReference type="ARBA" id="ARBA00007886"/>
    </source>
</evidence>
<evidence type="ECO:0000256" key="7">
    <source>
        <dbReference type="ARBA" id="ARBA00023288"/>
    </source>
</evidence>
<dbReference type="AlphaFoldDB" id="A0A840PNG7"/>
<keyword evidence="4" id="KW-0732">Signal</keyword>
<dbReference type="InterPro" id="IPR038501">
    <property type="entry name" value="Spore_GerAC_C_sf"/>
</dbReference>
<feature type="domain" description="Spore germination protein N-terminal" evidence="9">
    <location>
        <begin position="23"/>
        <end position="220"/>
    </location>
</feature>
<keyword evidence="11" id="KW-1185">Reference proteome</keyword>
<comment type="similarity">
    <text evidence="2">Belongs to the GerABKC lipoprotein family.</text>
</comment>
<evidence type="ECO:0000256" key="3">
    <source>
        <dbReference type="ARBA" id="ARBA00022544"/>
    </source>
</evidence>
<dbReference type="InterPro" id="IPR046953">
    <property type="entry name" value="Spore_GerAC-like_C"/>
</dbReference>
<name>A0A840PNG7_URETH</name>
<keyword evidence="7" id="KW-0449">Lipoprotein</keyword>
<dbReference type="InterPro" id="IPR008844">
    <property type="entry name" value="Spore_GerAC-like"/>
</dbReference>
<evidence type="ECO:0000259" key="9">
    <source>
        <dbReference type="Pfam" id="PF25198"/>
    </source>
</evidence>
<dbReference type="PANTHER" id="PTHR35789:SF1">
    <property type="entry name" value="SPORE GERMINATION PROTEIN B3"/>
    <property type="match status" value="1"/>
</dbReference>
<dbReference type="Proteomes" id="UP000557217">
    <property type="component" value="Unassembled WGS sequence"/>
</dbReference>
<sequence>MKRFQLKFAFVLIAVFLLSGCWDRYELEERANILALSIDIAEEGEDIEMPEVTHSKGEFPAEEKIIYKVAAQLAVPGKIMLGPGGGDTNSAETDWLLVTYGYSMKDVLSNLQQELAEKIYLGHIQLIVVSDKIAKKGLEDIMDFLKRDYEVRRTAWIMITEGEAQEILNATPPVQTVPSLYLSGTLKDAVMFGKLPKEYLGKVWIDFSDVGVDAIIPLVKPMGDHILVDGLVYFKDYQMVGTLTPTETGAILAMQGINPAGYSNVIVPGDKKGVYLVKPFKRISKISVEIQDGKPKVLIDVKIEGFVEEQLYTNDLSKEKLQELEKSASELGEKALSSLMKRLQQDESDILGIGARVRAFYPKYWNENVKTEDDWREIYKDLDIQIKMDYKILRVGMEWK</sequence>
<dbReference type="Pfam" id="PF25198">
    <property type="entry name" value="Spore_GerAC_N"/>
    <property type="match status" value="1"/>
</dbReference>
<evidence type="ECO:0000259" key="8">
    <source>
        <dbReference type="Pfam" id="PF05504"/>
    </source>
</evidence>
<dbReference type="RefSeq" id="WP_168412314.1">
    <property type="nucleotide sequence ID" value="NZ_JAAXPW010000014.1"/>
</dbReference>
<accession>A0A840PNG7</accession>
<evidence type="ECO:0000256" key="1">
    <source>
        <dbReference type="ARBA" id="ARBA00004635"/>
    </source>
</evidence>
<evidence type="ECO:0000256" key="4">
    <source>
        <dbReference type="ARBA" id="ARBA00022729"/>
    </source>
</evidence>
<feature type="domain" description="Spore germination GerAC-like C-terminal" evidence="8">
    <location>
        <begin position="230"/>
        <end position="396"/>
    </location>
</feature>
<keyword evidence="6" id="KW-0564">Palmitate</keyword>
<reference evidence="10 11" key="1">
    <citation type="submission" date="2020-08" db="EMBL/GenBank/DDBJ databases">
        <title>Genomic Encyclopedia of Type Strains, Phase IV (KMG-IV): sequencing the most valuable type-strain genomes for metagenomic binning, comparative biology and taxonomic classification.</title>
        <authorList>
            <person name="Goeker M."/>
        </authorList>
    </citation>
    <scope>NUCLEOTIDE SEQUENCE [LARGE SCALE GENOMIC DNA]</scope>
    <source>
        <strain evidence="10 11">DSM 10633</strain>
    </source>
</reference>
<proteinExistence type="inferred from homology"/>
<keyword evidence="5" id="KW-0472">Membrane</keyword>
<protein>
    <submittedName>
        <fullName evidence="10">Spore germination protein KC</fullName>
    </submittedName>
</protein>
<comment type="subcellular location">
    <subcellularLocation>
        <location evidence="1">Membrane</location>
        <topology evidence="1">Lipid-anchor</topology>
    </subcellularLocation>
</comment>
<keyword evidence="3" id="KW-0309">Germination</keyword>
<dbReference type="EMBL" id="JACHGZ010000033">
    <property type="protein sequence ID" value="MBB5149965.1"/>
    <property type="molecule type" value="Genomic_DNA"/>
</dbReference>
<dbReference type="Gene3D" id="3.30.300.210">
    <property type="entry name" value="Nutrient germinant receptor protein C, domain 3"/>
    <property type="match status" value="1"/>
</dbReference>
<organism evidence="10 11">
    <name type="scientific">Ureibacillus thermosphaericus</name>
    <dbReference type="NCBI Taxonomy" id="51173"/>
    <lineage>
        <taxon>Bacteria</taxon>
        <taxon>Bacillati</taxon>
        <taxon>Bacillota</taxon>
        <taxon>Bacilli</taxon>
        <taxon>Bacillales</taxon>
        <taxon>Caryophanaceae</taxon>
        <taxon>Ureibacillus</taxon>
    </lineage>
</organism>
<gene>
    <name evidence="10" type="ORF">HNR36_002364</name>
</gene>
<evidence type="ECO:0000256" key="6">
    <source>
        <dbReference type="ARBA" id="ARBA00023139"/>
    </source>
</evidence>
<dbReference type="GO" id="GO:0009847">
    <property type="term" value="P:spore germination"/>
    <property type="evidence" value="ECO:0007669"/>
    <property type="project" value="InterPro"/>
</dbReference>